<dbReference type="KEGG" id="dat:HRM2_19630"/>
<accession>C0QCI7</accession>
<dbReference type="NCBIfam" id="NF003742">
    <property type="entry name" value="PRK05339.1"/>
    <property type="match status" value="1"/>
</dbReference>
<dbReference type="GO" id="GO:0004674">
    <property type="term" value="F:protein serine/threonine kinase activity"/>
    <property type="evidence" value="ECO:0007669"/>
    <property type="project" value="UniProtKB-KW"/>
</dbReference>
<dbReference type="Proteomes" id="UP000000442">
    <property type="component" value="Chromosome"/>
</dbReference>
<dbReference type="STRING" id="177437.HRM2_19630"/>
<keyword evidence="6" id="KW-1185">Reference proteome</keyword>
<dbReference type="PANTHER" id="PTHR31756">
    <property type="entry name" value="PYRUVATE, PHOSPHATE DIKINASE REGULATORY PROTEIN 1, CHLOROPLASTIC"/>
    <property type="match status" value="1"/>
</dbReference>
<keyword evidence="4" id="KW-0418">Kinase</keyword>
<dbReference type="PANTHER" id="PTHR31756:SF3">
    <property type="entry name" value="PYRUVATE, PHOSPHATE DIKINASE REGULATORY PROTEIN 1, CHLOROPLASTIC"/>
    <property type="match status" value="1"/>
</dbReference>
<evidence type="ECO:0000256" key="2">
    <source>
        <dbReference type="ARBA" id="ARBA00022679"/>
    </source>
</evidence>
<sequence>MAEARYLPWPQQMIKRLCLQCLGKRFIINLLNNTEIVKKKGKTMGLTEDILSKKFHMIYIVSCGEGINAYHLIQSVLVQFPGNDITVVKVPHIRTESQVEDIIEKAKATDSLIVHTIVNRDLRHFLTFRGMAQEIGTIDLMGPVLSKIESFLDDAPLEQPGLYRKIHHVDLAQVTAIEFALAHDDGMNHEDLAEAEIVMVGLSRAGKTPLSMYMAVMGWKVANVPLVIGVPMPEVLKRIDRRRIIALNINLDQLKAHRKMRQDNLGTSDMYAYTSKKDISLEIEAARRYYLTQGYSMIDVSNKPIETSAEEIIEMITRRFKAEAHKR</sequence>
<evidence type="ECO:0000256" key="3">
    <source>
        <dbReference type="ARBA" id="ARBA00022741"/>
    </source>
</evidence>
<evidence type="ECO:0000313" key="5">
    <source>
        <dbReference type="EMBL" id="ACN15064.1"/>
    </source>
</evidence>
<evidence type="ECO:0000256" key="4">
    <source>
        <dbReference type="ARBA" id="ARBA00022777"/>
    </source>
</evidence>
<protein>
    <submittedName>
        <fullName evidence="5">Uncharacterized protein</fullName>
    </submittedName>
</protein>
<dbReference type="eggNOG" id="COG1806">
    <property type="taxonomic scope" value="Bacteria"/>
</dbReference>
<keyword evidence="2" id="KW-0808">Transferase</keyword>
<dbReference type="EMBL" id="CP001087">
    <property type="protein sequence ID" value="ACN15064.1"/>
    <property type="molecule type" value="Genomic_DNA"/>
</dbReference>
<dbReference type="AlphaFoldDB" id="C0QCI7"/>
<evidence type="ECO:0000256" key="1">
    <source>
        <dbReference type="ARBA" id="ARBA00022527"/>
    </source>
</evidence>
<evidence type="ECO:0000313" key="6">
    <source>
        <dbReference type="Proteomes" id="UP000000442"/>
    </source>
</evidence>
<proteinExistence type="predicted"/>
<gene>
    <name evidence="5" type="ordered locus">HRM2_19630</name>
</gene>
<keyword evidence="3" id="KW-0547">Nucleotide-binding</keyword>
<keyword evidence="1" id="KW-0723">Serine/threonine-protein kinase</keyword>
<dbReference type="InterPro" id="IPR005177">
    <property type="entry name" value="Kinase-pyrophosphorylase"/>
</dbReference>
<name>C0QCI7_DESAH</name>
<organism evidence="5 6">
    <name type="scientific">Desulforapulum autotrophicum (strain ATCC 43914 / DSM 3382 / VKM B-1955 / HRM2)</name>
    <name type="common">Desulfobacterium autotrophicum</name>
    <dbReference type="NCBI Taxonomy" id="177437"/>
    <lineage>
        <taxon>Bacteria</taxon>
        <taxon>Pseudomonadati</taxon>
        <taxon>Thermodesulfobacteriota</taxon>
        <taxon>Desulfobacteria</taxon>
        <taxon>Desulfobacterales</taxon>
        <taxon>Desulfobacteraceae</taxon>
        <taxon>Desulforapulum</taxon>
    </lineage>
</organism>
<dbReference type="GO" id="GO:0005524">
    <property type="term" value="F:ATP binding"/>
    <property type="evidence" value="ECO:0007669"/>
    <property type="project" value="InterPro"/>
</dbReference>
<reference evidence="5 6" key="1">
    <citation type="journal article" date="2009" name="Environ. Microbiol.">
        <title>Genome sequence of Desulfobacterium autotrophicum HRM2, a marine sulfate reducer oxidizing organic carbon completely to carbon dioxide.</title>
        <authorList>
            <person name="Strittmatter A.W."/>
            <person name="Liesegang H."/>
            <person name="Rabus R."/>
            <person name="Decker I."/>
            <person name="Amann J."/>
            <person name="Andres S."/>
            <person name="Henne A."/>
            <person name="Fricke W.F."/>
            <person name="Martinez-Arias R."/>
            <person name="Bartels D."/>
            <person name="Goesmann A."/>
            <person name="Krause L."/>
            <person name="Puehler A."/>
            <person name="Klenk H.P."/>
            <person name="Richter M."/>
            <person name="Schuler M."/>
            <person name="Gloeckner F.O."/>
            <person name="Meyerdierks A."/>
            <person name="Gottschalk G."/>
            <person name="Amann R."/>
        </authorList>
    </citation>
    <scope>NUCLEOTIDE SEQUENCE [LARGE SCALE GENOMIC DNA]</scope>
    <source>
        <strain evidence="6">ATCC 43914 / DSM 3382 / HRM2</strain>
    </source>
</reference>
<dbReference type="Pfam" id="PF03618">
    <property type="entry name" value="Kinase-PPPase"/>
    <property type="match status" value="1"/>
</dbReference>
<dbReference type="HOGENOM" id="CLU_046206_2_1_7"/>